<dbReference type="Proteomes" id="UP000297258">
    <property type="component" value="Unassembled WGS sequence"/>
</dbReference>
<proteinExistence type="predicted"/>
<evidence type="ECO:0000313" key="3">
    <source>
        <dbReference type="Proteomes" id="UP000297258"/>
    </source>
</evidence>
<dbReference type="OrthoDB" id="675075at2"/>
<evidence type="ECO:0008006" key="4">
    <source>
        <dbReference type="Google" id="ProtNLM"/>
    </source>
</evidence>
<accession>A0A4Y9T4Q2</accession>
<dbReference type="AlphaFoldDB" id="A0A4Y9T4Q2"/>
<keyword evidence="3" id="KW-1185">Reference proteome</keyword>
<organism evidence="2 3">
    <name type="scientific">Massilia horti</name>
    <dbReference type="NCBI Taxonomy" id="2562153"/>
    <lineage>
        <taxon>Bacteria</taxon>
        <taxon>Pseudomonadati</taxon>
        <taxon>Pseudomonadota</taxon>
        <taxon>Betaproteobacteria</taxon>
        <taxon>Burkholderiales</taxon>
        <taxon>Oxalobacteraceae</taxon>
        <taxon>Telluria group</taxon>
        <taxon>Massilia</taxon>
    </lineage>
</organism>
<name>A0A4Y9T4Q2_9BURK</name>
<sequence length="185" mass="20670">MRQAISLITATLIACAAAPSFAQPATAPAPGQQQRKFEPPPRVPADMAAFFSGDWAGKGQFASGRPIEADVSFRLELDGQWLEYRHTDRAPNSYKALGMWGFDSTTRKLVMTVNDNGGSARSFDSDGWNDGTITFSRTISSDPLREERFVFAKLSDNSWRMTYEVHAAPREWRMIDTLVFERVAK</sequence>
<feature type="chain" id="PRO_5021274246" description="DUF1579 domain-containing protein" evidence="1">
    <location>
        <begin position="23"/>
        <end position="185"/>
    </location>
</feature>
<evidence type="ECO:0000313" key="2">
    <source>
        <dbReference type="EMBL" id="TFW35213.1"/>
    </source>
</evidence>
<evidence type="ECO:0000256" key="1">
    <source>
        <dbReference type="SAM" id="SignalP"/>
    </source>
</evidence>
<dbReference type="RefSeq" id="WP_135188142.1">
    <property type="nucleotide sequence ID" value="NZ_SPUM01000013.1"/>
</dbReference>
<keyword evidence="1" id="KW-0732">Signal</keyword>
<comment type="caution">
    <text evidence="2">The sequence shown here is derived from an EMBL/GenBank/DDBJ whole genome shotgun (WGS) entry which is preliminary data.</text>
</comment>
<gene>
    <name evidence="2" type="ORF">E4O92_02340</name>
</gene>
<dbReference type="EMBL" id="SPUM01000013">
    <property type="protein sequence ID" value="TFW35213.1"/>
    <property type="molecule type" value="Genomic_DNA"/>
</dbReference>
<protein>
    <recommendedName>
        <fullName evidence="4">DUF1579 domain-containing protein</fullName>
    </recommendedName>
</protein>
<reference evidence="2 3" key="1">
    <citation type="submission" date="2019-03" db="EMBL/GenBank/DDBJ databases">
        <title>Draft genome of Massilia hortus sp. nov., a novel bacterial species of the Oxalobacteraceae family.</title>
        <authorList>
            <person name="Peta V."/>
            <person name="Raths R."/>
            <person name="Bucking H."/>
        </authorList>
    </citation>
    <scope>NUCLEOTIDE SEQUENCE [LARGE SCALE GENOMIC DNA]</scope>
    <source>
        <strain evidence="2 3">ONC3</strain>
    </source>
</reference>
<dbReference type="PROSITE" id="PS51257">
    <property type="entry name" value="PROKAR_LIPOPROTEIN"/>
    <property type="match status" value="1"/>
</dbReference>
<feature type="signal peptide" evidence="1">
    <location>
        <begin position="1"/>
        <end position="22"/>
    </location>
</feature>